<feature type="transmembrane region" description="Helical" evidence="8">
    <location>
        <begin position="12"/>
        <end position="29"/>
    </location>
</feature>
<dbReference type="AlphaFoldDB" id="X1BMV9"/>
<dbReference type="InterPro" id="IPR002490">
    <property type="entry name" value="V-ATPase_116kDa_su"/>
</dbReference>
<evidence type="ECO:0000256" key="5">
    <source>
        <dbReference type="ARBA" id="ARBA00022989"/>
    </source>
</evidence>
<feature type="transmembrane region" description="Helical" evidence="8">
    <location>
        <begin position="60"/>
        <end position="81"/>
    </location>
</feature>
<evidence type="ECO:0000313" key="9">
    <source>
        <dbReference type="EMBL" id="GAG96340.1"/>
    </source>
</evidence>
<dbReference type="GO" id="GO:0051117">
    <property type="term" value="F:ATPase binding"/>
    <property type="evidence" value="ECO:0007669"/>
    <property type="project" value="TreeGrafter"/>
</dbReference>
<keyword evidence="4 8" id="KW-0812">Transmembrane</keyword>
<comment type="caution">
    <text evidence="9">The sequence shown here is derived from an EMBL/GenBank/DDBJ whole genome shotgun (WGS) entry which is preliminary data.</text>
</comment>
<accession>X1BMV9</accession>
<dbReference type="PANTHER" id="PTHR11629">
    <property type="entry name" value="VACUOLAR PROTON ATPASES"/>
    <property type="match status" value="1"/>
</dbReference>
<keyword evidence="3" id="KW-0813">Transport</keyword>
<name>X1BMV9_9ZZZZ</name>
<dbReference type="GO" id="GO:0016471">
    <property type="term" value="C:vacuolar proton-transporting V-type ATPase complex"/>
    <property type="evidence" value="ECO:0007669"/>
    <property type="project" value="TreeGrafter"/>
</dbReference>
<dbReference type="GO" id="GO:0007035">
    <property type="term" value="P:vacuolar acidification"/>
    <property type="evidence" value="ECO:0007669"/>
    <property type="project" value="TreeGrafter"/>
</dbReference>
<comment type="similarity">
    <text evidence="2">Belongs to the V-ATPase 116 kDa subunit family.</text>
</comment>
<dbReference type="Pfam" id="PF01496">
    <property type="entry name" value="V_ATPase_I"/>
    <property type="match status" value="1"/>
</dbReference>
<evidence type="ECO:0000256" key="2">
    <source>
        <dbReference type="ARBA" id="ARBA00009904"/>
    </source>
</evidence>
<evidence type="ECO:0000256" key="3">
    <source>
        <dbReference type="ARBA" id="ARBA00022448"/>
    </source>
</evidence>
<feature type="transmembrane region" description="Helical" evidence="8">
    <location>
        <begin position="93"/>
        <end position="116"/>
    </location>
</feature>
<organism evidence="9">
    <name type="scientific">marine sediment metagenome</name>
    <dbReference type="NCBI Taxonomy" id="412755"/>
    <lineage>
        <taxon>unclassified sequences</taxon>
        <taxon>metagenomes</taxon>
        <taxon>ecological metagenomes</taxon>
    </lineage>
</organism>
<dbReference type="EMBL" id="BART01023754">
    <property type="protein sequence ID" value="GAG96340.1"/>
    <property type="molecule type" value="Genomic_DNA"/>
</dbReference>
<keyword evidence="5 8" id="KW-1133">Transmembrane helix</keyword>
<evidence type="ECO:0000256" key="1">
    <source>
        <dbReference type="ARBA" id="ARBA00004141"/>
    </source>
</evidence>
<keyword evidence="7 8" id="KW-0472">Membrane</keyword>
<feature type="non-terminal residue" evidence="9">
    <location>
        <position position="1"/>
    </location>
</feature>
<evidence type="ECO:0008006" key="10">
    <source>
        <dbReference type="Google" id="ProtNLM"/>
    </source>
</evidence>
<feature type="transmembrane region" description="Helical" evidence="8">
    <location>
        <begin position="36"/>
        <end position="54"/>
    </location>
</feature>
<evidence type="ECO:0000256" key="6">
    <source>
        <dbReference type="ARBA" id="ARBA00023065"/>
    </source>
</evidence>
<comment type="subcellular location">
    <subcellularLocation>
        <location evidence="1">Membrane</location>
        <topology evidence="1">Multi-pass membrane protein</topology>
    </subcellularLocation>
</comment>
<dbReference type="GO" id="GO:0033179">
    <property type="term" value="C:proton-transporting V-type ATPase, V0 domain"/>
    <property type="evidence" value="ECO:0007669"/>
    <property type="project" value="InterPro"/>
</dbReference>
<gene>
    <name evidence="9" type="ORF">S01H4_43118</name>
</gene>
<evidence type="ECO:0000256" key="7">
    <source>
        <dbReference type="ARBA" id="ARBA00023136"/>
    </source>
</evidence>
<keyword evidence="6" id="KW-0406">Ion transport</keyword>
<sequence>LSKTGKLPEILAMPFGILAIIQAVLIFLFTERKSGLAGRIGGGVFGLFGAVFYFGDILSYVRLMALGMVTAGLGMAVNILVKLLIDIPYVGWLLAAVMFVVGHLFNLAMSTLSAFVHSLRLQFVEFFPKFMEGGGKDFIPLKKKYKHVLVTQSEKSD</sequence>
<dbReference type="PANTHER" id="PTHR11629:SF63">
    <property type="entry name" value="V-TYPE PROTON ATPASE SUBUNIT A"/>
    <property type="match status" value="1"/>
</dbReference>
<protein>
    <recommendedName>
        <fullName evidence="10">V-type ATP synthase subunit I</fullName>
    </recommendedName>
</protein>
<reference evidence="9" key="1">
    <citation type="journal article" date="2014" name="Front. Microbiol.">
        <title>High frequency of phylogenetically diverse reductive dehalogenase-homologous genes in deep subseafloor sedimentary metagenomes.</title>
        <authorList>
            <person name="Kawai M."/>
            <person name="Futagami T."/>
            <person name="Toyoda A."/>
            <person name="Takaki Y."/>
            <person name="Nishi S."/>
            <person name="Hori S."/>
            <person name="Arai W."/>
            <person name="Tsubouchi T."/>
            <person name="Morono Y."/>
            <person name="Uchiyama I."/>
            <person name="Ito T."/>
            <person name="Fujiyama A."/>
            <person name="Inagaki F."/>
            <person name="Takami H."/>
        </authorList>
    </citation>
    <scope>NUCLEOTIDE SEQUENCE</scope>
    <source>
        <strain evidence="9">Expedition CK06-06</strain>
    </source>
</reference>
<evidence type="ECO:0000256" key="8">
    <source>
        <dbReference type="SAM" id="Phobius"/>
    </source>
</evidence>
<dbReference type="GO" id="GO:0046961">
    <property type="term" value="F:proton-transporting ATPase activity, rotational mechanism"/>
    <property type="evidence" value="ECO:0007669"/>
    <property type="project" value="InterPro"/>
</dbReference>
<proteinExistence type="inferred from homology"/>
<evidence type="ECO:0000256" key="4">
    <source>
        <dbReference type="ARBA" id="ARBA00022692"/>
    </source>
</evidence>